<dbReference type="EMBL" id="CAMGYJ010000009">
    <property type="protein sequence ID" value="CAI0473937.1"/>
    <property type="molecule type" value="Genomic_DNA"/>
</dbReference>
<reference evidence="1" key="1">
    <citation type="submission" date="2022-08" db="EMBL/GenBank/DDBJ databases">
        <authorList>
            <person name="Gutierrez-Valencia J."/>
        </authorList>
    </citation>
    <scope>NUCLEOTIDE SEQUENCE</scope>
</reference>
<name>A0AAV0PU22_9ROSI</name>
<dbReference type="Proteomes" id="UP001154282">
    <property type="component" value="Unassembled WGS sequence"/>
</dbReference>
<protein>
    <submittedName>
        <fullName evidence="1">Uncharacterized protein</fullName>
    </submittedName>
</protein>
<proteinExistence type="predicted"/>
<keyword evidence="2" id="KW-1185">Reference proteome</keyword>
<comment type="caution">
    <text evidence="1">The sequence shown here is derived from an EMBL/GenBank/DDBJ whole genome shotgun (WGS) entry which is preliminary data.</text>
</comment>
<evidence type="ECO:0000313" key="2">
    <source>
        <dbReference type="Proteomes" id="UP001154282"/>
    </source>
</evidence>
<evidence type="ECO:0000313" key="1">
    <source>
        <dbReference type="EMBL" id="CAI0473937.1"/>
    </source>
</evidence>
<gene>
    <name evidence="1" type="ORF">LITE_LOCUS39834</name>
</gene>
<organism evidence="1 2">
    <name type="scientific">Linum tenue</name>
    <dbReference type="NCBI Taxonomy" id="586396"/>
    <lineage>
        <taxon>Eukaryota</taxon>
        <taxon>Viridiplantae</taxon>
        <taxon>Streptophyta</taxon>
        <taxon>Embryophyta</taxon>
        <taxon>Tracheophyta</taxon>
        <taxon>Spermatophyta</taxon>
        <taxon>Magnoliopsida</taxon>
        <taxon>eudicotyledons</taxon>
        <taxon>Gunneridae</taxon>
        <taxon>Pentapetalae</taxon>
        <taxon>rosids</taxon>
        <taxon>fabids</taxon>
        <taxon>Malpighiales</taxon>
        <taxon>Linaceae</taxon>
        <taxon>Linum</taxon>
    </lineage>
</organism>
<sequence>MRWRRSSNPGCMLFQS</sequence>
<accession>A0AAV0PU22</accession>
<dbReference type="AlphaFoldDB" id="A0AAV0PU22"/>